<evidence type="ECO:0000313" key="3">
    <source>
        <dbReference type="Proteomes" id="UP001140513"/>
    </source>
</evidence>
<comment type="caution">
    <text evidence="2">The sequence shown here is derived from an EMBL/GenBank/DDBJ whole genome shotgun (WGS) entry which is preliminary data.</text>
</comment>
<feature type="region of interest" description="Disordered" evidence="1">
    <location>
        <begin position="155"/>
        <end position="202"/>
    </location>
</feature>
<keyword evidence="3" id="KW-1185">Reference proteome</keyword>
<dbReference type="OrthoDB" id="3675887at2759"/>
<accession>A0A9W9CCV3</accession>
<dbReference type="EMBL" id="JAPEUX010000003">
    <property type="protein sequence ID" value="KAJ4356065.1"/>
    <property type="molecule type" value="Genomic_DNA"/>
</dbReference>
<feature type="compositionally biased region" description="Basic residues" evidence="1">
    <location>
        <begin position="165"/>
        <end position="180"/>
    </location>
</feature>
<feature type="compositionally biased region" description="Polar residues" evidence="1">
    <location>
        <begin position="1"/>
        <end position="25"/>
    </location>
</feature>
<feature type="compositionally biased region" description="Basic and acidic residues" evidence="1">
    <location>
        <begin position="26"/>
        <end position="58"/>
    </location>
</feature>
<reference evidence="2" key="1">
    <citation type="submission" date="2022-10" db="EMBL/GenBank/DDBJ databases">
        <title>Tapping the CABI collections for fungal endophytes: first genome assemblies for Collariella, Neodidymelliopsis, Ascochyta clinopodiicola, Didymella pomorum, Didymosphaeria variabile, Neocosmospora piperis and Neocucurbitaria cava.</title>
        <authorList>
            <person name="Hill R."/>
        </authorList>
    </citation>
    <scope>NUCLEOTIDE SEQUENCE</scope>
    <source>
        <strain evidence="2">IMI 356815</strain>
    </source>
</reference>
<dbReference type="RefSeq" id="XP_056073191.1">
    <property type="nucleotide sequence ID" value="XM_056212883.1"/>
</dbReference>
<gene>
    <name evidence="2" type="ORF">N0V89_004092</name>
</gene>
<feature type="compositionally biased region" description="Basic and acidic residues" evidence="1">
    <location>
        <begin position="291"/>
        <end position="306"/>
    </location>
</feature>
<dbReference type="GeneID" id="80907622"/>
<feature type="region of interest" description="Disordered" evidence="1">
    <location>
        <begin position="1"/>
        <end position="134"/>
    </location>
</feature>
<feature type="region of interest" description="Disordered" evidence="1">
    <location>
        <begin position="260"/>
        <end position="326"/>
    </location>
</feature>
<proteinExistence type="predicted"/>
<evidence type="ECO:0000313" key="2">
    <source>
        <dbReference type="EMBL" id="KAJ4356065.1"/>
    </source>
</evidence>
<dbReference type="AlphaFoldDB" id="A0A9W9CCV3"/>
<sequence>MELHGNSSSIPETPLDQVQTSSSPRESPKEETASTKADHPALEESTPRVPERNPERLSRMNTPNTPISPDVPKTASSLSIQSDFTSAAKGQYSPYDKRTDTIPKSLQRKPLPISPQEHGRSTSSASGKLAPRILGHEELASSRLNDFNYFLRMTGPSPTHEAKAAPKKGKKGLKGMKVRSRKEGKYSTSDRHSGNEQSQVPACCLEETTKAGGVKHLRIKIPGEEMDEQMATLTESPTWTEEMLQPLASEDLELAINPVRSTSRASESRSCKPAATSPMAVLSDNHPLLVSRKEATRSRKLRDLQKAKGRMGGDVEGGAEDSDRENRMQKLEWLVGELAEGLRVAAGIQGDLGPEGVLEAWRDGKESRRLVFGG</sequence>
<organism evidence="2 3">
    <name type="scientific">Didymosphaeria variabile</name>
    <dbReference type="NCBI Taxonomy" id="1932322"/>
    <lineage>
        <taxon>Eukaryota</taxon>
        <taxon>Fungi</taxon>
        <taxon>Dikarya</taxon>
        <taxon>Ascomycota</taxon>
        <taxon>Pezizomycotina</taxon>
        <taxon>Dothideomycetes</taxon>
        <taxon>Pleosporomycetidae</taxon>
        <taxon>Pleosporales</taxon>
        <taxon>Massarineae</taxon>
        <taxon>Didymosphaeriaceae</taxon>
        <taxon>Didymosphaeria</taxon>
    </lineage>
</organism>
<name>A0A9W9CCV3_9PLEO</name>
<evidence type="ECO:0000256" key="1">
    <source>
        <dbReference type="SAM" id="MobiDB-lite"/>
    </source>
</evidence>
<feature type="compositionally biased region" description="Basic and acidic residues" evidence="1">
    <location>
        <begin position="181"/>
        <end position="194"/>
    </location>
</feature>
<dbReference type="Proteomes" id="UP001140513">
    <property type="component" value="Unassembled WGS sequence"/>
</dbReference>
<protein>
    <submittedName>
        <fullName evidence="2">Uncharacterized protein</fullName>
    </submittedName>
</protein>
<feature type="compositionally biased region" description="Polar residues" evidence="1">
    <location>
        <begin position="74"/>
        <end position="85"/>
    </location>
</feature>